<dbReference type="Gene3D" id="1.20.58.940">
    <property type="match status" value="1"/>
</dbReference>
<evidence type="ECO:0000313" key="14">
    <source>
        <dbReference type="Proteomes" id="UP000183365"/>
    </source>
</evidence>
<feature type="compositionally biased region" description="Polar residues" evidence="11">
    <location>
        <begin position="127"/>
        <end position="145"/>
    </location>
</feature>
<keyword evidence="14" id="KW-1185">Reference proteome</keyword>
<feature type="domain" description="Sec16 Sec23-binding" evidence="12">
    <location>
        <begin position="1275"/>
        <end position="1558"/>
    </location>
</feature>
<dbReference type="Proteomes" id="UP000183365">
    <property type="component" value="Unassembled WGS sequence"/>
</dbReference>
<evidence type="ECO:0000256" key="9">
    <source>
        <dbReference type="ARBA" id="ARBA00030650"/>
    </source>
</evidence>
<dbReference type="GO" id="GO:0007030">
    <property type="term" value="P:Golgi organization"/>
    <property type="evidence" value="ECO:0007669"/>
    <property type="project" value="TreeGrafter"/>
</dbReference>
<feature type="compositionally biased region" description="Polar residues" evidence="11">
    <location>
        <begin position="366"/>
        <end position="376"/>
    </location>
</feature>
<protein>
    <recommendedName>
        <fullName evidence="4">COPII coat assembly protein SEC16</fullName>
    </recommendedName>
    <alternativeName>
        <fullName evidence="3">COPII coat assembly protein sec16</fullName>
    </alternativeName>
    <alternativeName>
        <fullName evidence="9 10">protein transport protein SEC16</fullName>
    </alternativeName>
</protein>
<feature type="region of interest" description="Disordered" evidence="11">
    <location>
        <begin position="347"/>
        <end position="380"/>
    </location>
</feature>
<feature type="compositionally biased region" description="Basic and acidic residues" evidence="11">
    <location>
        <begin position="37"/>
        <end position="51"/>
    </location>
</feature>
<feature type="compositionally biased region" description="Basic residues" evidence="11">
    <location>
        <begin position="1"/>
        <end position="17"/>
    </location>
</feature>
<sequence>MVSAAAKKRQQRKKNLRKNQNIQASKSSTDLNQFLQKDNHSDKEDGLKELGDQELEDLLNDDLNIDTTTNSHSKQKSGSNYTFFNDADTKADQDDLNSNIFDEDLDLLLSDDDLELHPSNKIEEPDQQNISLNQSNVTEGQSQVVSDADVIDDNNLDKFAEDKETNEPSEHDEIVPIQKDHDEQQQLDEVPLKTTHEAFTTDDIVQKEEHSEVVNKDHLNEELFDEKESINHAQIIDTPENATENDLIDSNNLDHDNETPEDNIGDIEPTNHDFNVLNDQEDLSTSNEEPTNVIADANMNENDTQHDVSFESEPLTTNDINTFENGVEDVEQIPDNAVVTAEYEADDNDMPNFDQEPKSEVVAEVNDSNNKTTNDNQDMEINAQNDVLPSKEDHDVPEVTNELPAEQSQILVDDQMSDEDFFNNISTSKVEDEAKLTDDQNQKENDVLFFDQLSSQQVETTNHNENKEEQAHSCITASKTSDDVEFYNNLNESENVSNETHKLHDDSLLDDDNDSLLLSDNDEENLDDDANDKKDQTFATVVQTPLNKENSEEIIEDLIDSDLLDEDSLLDSDEEVDSTEQIQPVVGETESTKKVNKYAPTIEKTQPTNVTSSVAHTGIKPTIIATSKSPVNPILNGIKPQIIAPRNTTNDIEKPPVISKYKTEKHKTDAYDFPVDLVSNLKPPAKAKAIKTAHAPKVGAALNEAPNNVPKVHQVVAPSIPVNPYATQNLHKPATKMNPYAPQAMHNPSPSLSVHSTKSGMVQPPVNIVGSTMTNMSSQPHMNTVPPVSKPKGPIPASNTDLPFDIPPPKSVPRNKPQVSESAKNPPINNNRARAVSNVSASSLSTGVYSPNLQNNIPVFDGANGSFSSNAFSNQRFPSRSGSINKPTTVIDNKPKNLYAPSVQHIRKGSSSSFSPVNNVLGMPNSGIAQSGATNMPALQTVGLNNSNNPLSPITPGSKVSHARSHSSVYAPKKNQGAASKYAPTVHPSVQQAFSQQPINEVPNAFAAANQIMPNTHSKTGSYMPPVNNGLPPQNNLAAQNFAGQPSFGFQNNKIQHPMMTNVLPVENDFSHPFKTGFQQPFGAVEKPNSQYLGKTLPMGIQDQTRSKNVLPIINPEELSKKQFPIVHWSASGHVVSLKVSQYQNATSIKIQPQESVVFLPKHFLDFPGVLIRNKTKPKSLKPWLDETINFINGDSAYDVDGKLLWNVLSQKIESMDEKPGEITQLSAYASALYDPTELIKFIEVNKSSGFTNNQFQQSNMSASKLDSEGLAQVLTCLRVGEHSEALGIALKSSDFSMSMVIASLMGKEKWTEVVDLYLKREFQGSGPDSEFAVNLLSSIFQVYIGNGKALIEDFESNDGKKVWALNNWNIILASVLSNSNSGTDASSTNSMLVGFLVDLGIFLSKNGKSLASDCCFILADVPLSFNEVIPGSDVVFSEVGAPNSLDGMLLSDLYEFCHKSVLPKFGGFLTLIGSKISHVEVLLLQKQYTNANKILDVCAGMNKELMKTGNAQLKYVYTIDKLRSIIDSKSDSWIGKPTLSGVWGTLDKSFNKLIGGDNIDDTNDEANSGITKSESKLFDTFDGAHSKNQPVGTNGSFDFSQNMISNRPPHLPVNNLASPHPDSVMYSENANIYQNKNMLTKNAINNLKQESISNMPPGPPSLSSVASSEHFNQQVANNLAKLHSHSRNQSVDSLLSFAPSNQRLTANNGKRGSTASNTQVGHRAQDYTNTDTVIKKTLKIQGGDNDVFADSIKQPPAFTSTASNKYSPVKQTEKYDDKEKQAQNEIKNDVTGDHETDMFLNENKETEISVNSPPKNGSIVYKNRVNPPSNFTFPRDETVSSKHSQVPSFINKHNVAHSTHSLPTRKESDFSPHTSMIPPQLTSNNVGRLPLESMDYSTKAASTSNLPISERNDNKAFGSGFVQPPLMHKAHSSLASPIKNEVLQTDEHRFNKELDADFVPPQKPFNNAGNTINQHYAPVTPHQQQLGRGAQGGGWVKTHSRSSSQILAEMTGGNTNSNGYGFNSGIGGSVYTSRNVSIDSNIASSEPVIRQVRSSSVVFTPDSKRKQSEKVIYDDIVEEDEENDNQNSNNEAMLIEKKLAAARQQAEKEKQRKENEDKKKEAENKKKSDKQTQESGWFGWLKANNNPNEKKPIKAKLGQKNQFYYDEKLKRWVNKNASEEEKKAIEEEANTAPPPPPVIKKKSVMPETKPRSGSILGGPTQRTMGVMPPKNPITGESLIPEIEPDRASFNKSNMGSIVVQTVAEENEEDLNTKMNHGSFEPALAQGPGRLSSNASNVNLTSSATGLDDLLSLGTPGPASGGPPSNFGSRIGTPGTSRRSKKANRGYVNVMDHM</sequence>
<feature type="compositionally biased region" description="Acidic residues" evidence="11">
    <location>
        <begin position="52"/>
        <end position="64"/>
    </location>
</feature>
<evidence type="ECO:0000256" key="8">
    <source>
        <dbReference type="ARBA" id="ARBA00024687"/>
    </source>
</evidence>
<feature type="region of interest" description="Disordered" evidence="11">
    <location>
        <begin position="1651"/>
        <end position="1670"/>
    </location>
</feature>
<dbReference type="InterPro" id="IPR024298">
    <property type="entry name" value="Sec16_Sec23-bd"/>
</dbReference>
<feature type="region of interest" description="Disordered" evidence="11">
    <location>
        <begin position="2274"/>
        <end position="2354"/>
    </location>
</feature>
<feature type="region of interest" description="Disordered" evidence="11">
    <location>
        <begin position="2179"/>
        <end position="2238"/>
    </location>
</feature>
<accession>A0A1L0B4R8</accession>
<dbReference type="EMBL" id="FQNF01000037">
    <property type="protein sequence ID" value="SGZ40027.1"/>
    <property type="molecule type" value="Genomic_DNA"/>
</dbReference>
<dbReference type="Pfam" id="PF12931">
    <property type="entry name" value="TPR_Sec16"/>
    <property type="match status" value="1"/>
</dbReference>
<feature type="compositionally biased region" description="Polar residues" evidence="11">
    <location>
        <begin position="67"/>
        <end position="83"/>
    </location>
</feature>
<dbReference type="GO" id="GO:0005789">
    <property type="term" value="C:endoplasmic reticulum membrane"/>
    <property type="evidence" value="ECO:0007669"/>
    <property type="project" value="UniProtKB-SubCell"/>
</dbReference>
<evidence type="ECO:0000256" key="3">
    <source>
        <dbReference type="ARBA" id="ARBA00020746"/>
    </source>
</evidence>
<evidence type="ECO:0000256" key="7">
    <source>
        <dbReference type="ARBA" id="ARBA00022892"/>
    </source>
</evidence>
<evidence type="ECO:0000256" key="11">
    <source>
        <dbReference type="SAM" id="MobiDB-lite"/>
    </source>
</evidence>
<reference evidence="14" key="1">
    <citation type="submission" date="2016-11" db="EMBL/GenBank/DDBJ databases">
        <authorList>
            <person name="Guldener U."/>
        </authorList>
    </citation>
    <scope>NUCLEOTIDE SEQUENCE [LARGE SCALE GENOMIC DNA]</scope>
</reference>
<feature type="region of interest" description="Disordered" evidence="11">
    <location>
        <begin position="1"/>
        <end position="96"/>
    </location>
</feature>
<dbReference type="PANTHER" id="PTHR13402:SF6">
    <property type="entry name" value="SECRETORY 16, ISOFORM I"/>
    <property type="match status" value="1"/>
</dbReference>
<comment type="similarity">
    <text evidence="2">Belongs to the SEC16 family.</text>
</comment>
<feature type="compositionally biased region" description="Polar residues" evidence="11">
    <location>
        <begin position="2291"/>
        <end position="2305"/>
    </location>
</feature>
<organism evidence="13 14">
    <name type="scientific">Hanseniaspora guilliermondii</name>
    <dbReference type="NCBI Taxonomy" id="56406"/>
    <lineage>
        <taxon>Eukaryota</taxon>
        <taxon>Fungi</taxon>
        <taxon>Dikarya</taxon>
        <taxon>Ascomycota</taxon>
        <taxon>Saccharomycotina</taxon>
        <taxon>Saccharomycetes</taxon>
        <taxon>Saccharomycodales</taxon>
        <taxon>Saccharomycodaceae</taxon>
        <taxon>Hanseniaspora</taxon>
    </lineage>
</organism>
<feature type="region of interest" description="Disordered" evidence="11">
    <location>
        <begin position="250"/>
        <end position="273"/>
    </location>
</feature>
<feature type="region of interest" description="Disordered" evidence="11">
    <location>
        <begin position="1757"/>
        <end position="1784"/>
    </location>
</feature>
<dbReference type="CDD" id="cd09233">
    <property type="entry name" value="ACE1-Sec16-like"/>
    <property type="match status" value="1"/>
</dbReference>
<dbReference type="VEuPathDB" id="FungiDB:HGUI_02227"/>
<feature type="region of interest" description="Disordered" evidence="11">
    <location>
        <begin position="777"/>
        <end position="831"/>
    </location>
</feature>
<feature type="region of interest" description="Disordered" evidence="11">
    <location>
        <begin position="1704"/>
        <end position="1728"/>
    </location>
</feature>
<evidence type="ECO:0000256" key="2">
    <source>
        <dbReference type="ARBA" id="ARBA00005927"/>
    </source>
</evidence>
<feature type="region of interest" description="Disordered" evidence="11">
    <location>
        <begin position="116"/>
        <end position="187"/>
    </location>
</feature>
<evidence type="ECO:0000256" key="1">
    <source>
        <dbReference type="ARBA" id="ARBA00004397"/>
    </source>
</evidence>
<feature type="compositionally biased region" description="Basic and acidic residues" evidence="11">
    <location>
        <begin position="155"/>
        <end position="187"/>
    </location>
</feature>
<dbReference type="PANTHER" id="PTHR13402">
    <property type="entry name" value="RGPR-RELATED"/>
    <property type="match status" value="1"/>
</dbReference>
<feature type="region of interest" description="Disordered" evidence="11">
    <location>
        <begin position="876"/>
        <end position="895"/>
    </location>
</feature>
<feature type="region of interest" description="Disordered" evidence="11">
    <location>
        <begin position="1860"/>
        <end position="1887"/>
    </location>
</feature>
<feature type="compositionally biased region" description="Basic and acidic residues" evidence="11">
    <location>
        <begin position="1772"/>
        <end position="1784"/>
    </location>
</feature>
<feature type="compositionally biased region" description="Polar residues" evidence="11">
    <location>
        <begin position="876"/>
        <end position="891"/>
    </location>
</feature>
<evidence type="ECO:0000259" key="12">
    <source>
        <dbReference type="Pfam" id="PF12931"/>
    </source>
</evidence>
<evidence type="ECO:0000313" key="13">
    <source>
        <dbReference type="EMBL" id="SGZ40027.1"/>
    </source>
</evidence>
<feature type="compositionally biased region" description="Low complexity" evidence="11">
    <location>
        <begin position="2310"/>
        <end position="2325"/>
    </location>
</feature>
<feature type="compositionally biased region" description="Basic and acidic residues" evidence="11">
    <location>
        <begin position="2102"/>
        <end position="2133"/>
    </location>
</feature>
<dbReference type="GO" id="GO:0012507">
    <property type="term" value="C:ER to Golgi transport vesicle membrane"/>
    <property type="evidence" value="ECO:0007669"/>
    <property type="project" value="TreeGrafter"/>
</dbReference>
<keyword evidence="7" id="KW-0931">ER-Golgi transport</keyword>
<feature type="region of interest" description="Disordered" evidence="11">
    <location>
        <begin position="2102"/>
        <end position="2154"/>
    </location>
</feature>
<keyword evidence="5" id="KW-0813">Transport</keyword>
<dbReference type="OrthoDB" id="3973460at2759"/>
<evidence type="ECO:0000256" key="10">
    <source>
        <dbReference type="ARBA" id="ARBA00030878"/>
    </source>
</evidence>
<evidence type="ECO:0000256" key="6">
    <source>
        <dbReference type="ARBA" id="ARBA00022824"/>
    </source>
</evidence>
<gene>
    <name evidence="13" type="ORF">HGUI_02227</name>
</gene>
<evidence type="ECO:0000256" key="5">
    <source>
        <dbReference type="ARBA" id="ARBA00022448"/>
    </source>
</evidence>
<feature type="compositionally biased region" description="Polar residues" evidence="11">
    <location>
        <begin position="1758"/>
        <end position="1771"/>
    </location>
</feature>
<name>A0A1L0B4R8_9ASCO</name>
<proteinExistence type="inferred from homology"/>
<feature type="compositionally biased region" description="Polar residues" evidence="11">
    <location>
        <begin position="22"/>
        <end position="36"/>
    </location>
</feature>
<dbReference type="GO" id="GO:0070971">
    <property type="term" value="C:endoplasmic reticulum exit site"/>
    <property type="evidence" value="ECO:0007669"/>
    <property type="project" value="TreeGrafter"/>
</dbReference>
<dbReference type="GO" id="GO:0070973">
    <property type="term" value="P:protein localization to endoplasmic reticulum exit site"/>
    <property type="evidence" value="ECO:0007669"/>
    <property type="project" value="TreeGrafter"/>
</dbReference>
<dbReference type="GO" id="GO:0016192">
    <property type="term" value="P:vesicle-mediated transport"/>
    <property type="evidence" value="ECO:0007669"/>
    <property type="project" value="UniProtKB-KW"/>
</dbReference>
<evidence type="ECO:0000256" key="4">
    <source>
        <dbReference type="ARBA" id="ARBA00021659"/>
    </source>
</evidence>
<comment type="subcellular location">
    <subcellularLocation>
        <location evidence="1">Endoplasmic reticulum membrane</location>
        <topology evidence="1">Peripheral membrane protein</topology>
        <orientation evidence="1">Cytoplasmic side</orientation>
    </subcellularLocation>
</comment>
<keyword evidence="6" id="KW-0256">Endoplasmic reticulum</keyword>
<comment type="function">
    <text evidence="8">Involved in the initiation of assembly of the COPII coat required for the formation of transport vesicles from the endoplasmic reticulum (ER) and the selection of cargo molecules. Also involved in autophagy.</text>
</comment>